<organism evidence="8 9">
    <name type="scientific">Batrachochytrium dendrobatidis (strain JEL423)</name>
    <dbReference type="NCBI Taxonomy" id="403673"/>
    <lineage>
        <taxon>Eukaryota</taxon>
        <taxon>Fungi</taxon>
        <taxon>Fungi incertae sedis</taxon>
        <taxon>Chytridiomycota</taxon>
        <taxon>Chytridiomycota incertae sedis</taxon>
        <taxon>Chytridiomycetes</taxon>
        <taxon>Rhizophydiales</taxon>
        <taxon>Rhizophydiales incertae sedis</taxon>
        <taxon>Batrachochytrium</taxon>
    </lineage>
</organism>
<evidence type="ECO:0000256" key="6">
    <source>
        <dbReference type="SAM" id="MobiDB-lite"/>
    </source>
</evidence>
<dbReference type="VEuPathDB" id="FungiDB:BDEG_22742"/>
<dbReference type="PANTHER" id="PTHR10606:SF44">
    <property type="entry name" value="6-PHOSPHOFRUCTO 2-KINASE_FRUCTOSE 2,6-BISPHOSPHATASE LONG FORM"/>
    <property type="match status" value="1"/>
</dbReference>
<evidence type="ECO:0000256" key="3">
    <source>
        <dbReference type="ARBA" id="ARBA00022741"/>
    </source>
</evidence>
<keyword evidence="4" id="KW-0378">Hydrolase</keyword>
<reference evidence="8 9" key="2">
    <citation type="submission" date="2016-05" db="EMBL/GenBank/DDBJ databases">
        <title>Lineage-specific infection strategies underlie the spectrum of fungal disease in amphibians.</title>
        <authorList>
            <person name="Cuomo C.A."/>
            <person name="Farrer R.A."/>
            <person name="James T."/>
            <person name="Longcore J."/>
            <person name="Birren B."/>
        </authorList>
    </citation>
    <scope>NUCLEOTIDE SEQUENCE [LARGE SCALE GENOMIC DNA]</scope>
    <source>
        <strain evidence="8 9">JEL423</strain>
    </source>
</reference>
<dbReference type="PIRSF" id="PIRSF000709">
    <property type="entry name" value="6PFK_2-Ptase"/>
    <property type="match status" value="1"/>
</dbReference>
<dbReference type="GO" id="GO:0005829">
    <property type="term" value="C:cytosol"/>
    <property type="evidence" value="ECO:0007669"/>
    <property type="project" value="TreeGrafter"/>
</dbReference>
<dbReference type="Gene3D" id="3.40.50.1240">
    <property type="entry name" value="Phosphoglycerate mutase-like"/>
    <property type="match status" value="1"/>
</dbReference>
<feature type="region of interest" description="Disordered" evidence="6">
    <location>
        <begin position="1"/>
        <end position="72"/>
    </location>
</feature>
<dbReference type="GO" id="GO:0004331">
    <property type="term" value="F:fructose-2,6-bisphosphate 2-phosphatase activity"/>
    <property type="evidence" value="ECO:0007669"/>
    <property type="project" value="UniProtKB-EC"/>
</dbReference>
<proteinExistence type="inferred from homology"/>
<dbReference type="SUPFAM" id="SSF52540">
    <property type="entry name" value="P-loop containing nucleoside triphosphate hydrolases"/>
    <property type="match status" value="1"/>
</dbReference>
<dbReference type="InterPro" id="IPR013079">
    <property type="entry name" value="6Phosfructo_kin"/>
</dbReference>
<dbReference type="GO" id="GO:0006000">
    <property type="term" value="P:fructose metabolic process"/>
    <property type="evidence" value="ECO:0007669"/>
    <property type="project" value="InterPro"/>
</dbReference>
<dbReference type="InterPro" id="IPR003094">
    <property type="entry name" value="6Pfruct_kin"/>
</dbReference>
<dbReference type="Pfam" id="PF01591">
    <property type="entry name" value="6PF2K"/>
    <property type="match status" value="2"/>
</dbReference>
<sequence length="574" mass="64856">MYESDDRTISMEQLSHSTFVADTAKPSQESPSNPSLIIATDSTASHSAPCTSESISSSRPKPNVDTSKPTSIEPAAPSCKLACVMVGLPARGKTYIARKVARYLTWLGHRSRLFNVGAYRRDAIGVAQPSSFFDPSNEDHSRKRMELAMVALDDMLNWLDDDTTSDGVESGSLNFQQHYDIQAAKKASSNKETKKSSSVVQTPKPDGPVLAQATGEFACVAMYDATNSTIERRSLIAQRCRERGVDVMFVESICEDEQLIMANIREVKISSPDYKDTDPKKAIEDFQHRIKFYEQTYETLHPSELDNRIAFAKLINVGNQVIVNRIRGYIHSRIVYFLMNLNTTPRSFYFSRHGESMFNVSQRIGGDSDLSWRGAQFAKKLPDIIQQNLGKETQLTIWTSTLRRTQQTAQHLNFPKVQWKQLDEIDSGLCDGLTYAEIELKYPADFAERDTDKFNYRYHGGESYRDLVHRLEPVILELERHHEPNHSILIIGHQAVLRCVYAYFLNIPHEELPYIKVPLHTVVKLTPKAYGCEEERFALDIAAVDTHRERPARSTIGTTPGSDKSHGEMPPTSR</sequence>
<dbReference type="PANTHER" id="PTHR10606">
    <property type="entry name" value="6-PHOSPHOFRUCTO-2-KINASE/FRUCTOSE-2,6-BISPHOSPHATASE"/>
    <property type="match status" value="1"/>
</dbReference>
<dbReference type="Gene3D" id="3.40.50.300">
    <property type="entry name" value="P-loop containing nucleotide triphosphate hydrolases"/>
    <property type="match status" value="1"/>
</dbReference>
<dbReference type="AlphaFoldDB" id="A0A177WFP0"/>
<feature type="compositionally biased region" description="Polar residues" evidence="6">
    <location>
        <begin position="10"/>
        <end position="70"/>
    </location>
</feature>
<feature type="region of interest" description="Disordered" evidence="6">
    <location>
        <begin position="548"/>
        <end position="574"/>
    </location>
</feature>
<feature type="domain" description="6-phosphofructo-2-kinase" evidence="7">
    <location>
        <begin position="218"/>
        <end position="345"/>
    </location>
</feature>
<dbReference type="InterPro" id="IPR013078">
    <property type="entry name" value="His_Pase_superF_clade-1"/>
</dbReference>
<dbReference type="STRING" id="403673.A0A177WFP0"/>
<dbReference type="Proteomes" id="UP000077115">
    <property type="component" value="Unassembled WGS sequence"/>
</dbReference>
<dbReference type="InterPro" id="IPR029033">
    <property type="entry name" value="His_PPase_superfam"/>
</dbReference>
<evidence type="ECO:0000256" key="1">
    <source>
        <dbReference type="ARBA" id="ARBA00008408"/>
    </source>
</evidence>
<evidence type="ECO:0000256" key="5">
    <source>
        <dbReference type="ARBA" id="ARBA00022840"/>
    </source>
</evidence>
<evidence type="ECO:0000256" key="2">
    <source>
        <dbReference type="ARBA" id="ARBA00013067"/>
    </source>
</evidence>
<name>A0A177WFP0_BATDL</name>
<dbReference type="SUPFAM" id="SSF53254">
    <property type="entry name" value="Phosphoglycerate mutase-like"/>
    <property type="match status" value="1"/>
</dbReference>
<dbReference type="InterPro" id="IPR027417">
    <property type="entry name" value="P-loop_NTPase"/>
</dbReference>
<protein>
    <recommendedName>
        <fullName evidence="2">fructose-2,6-bisphosphate 2-phosphatase</fullName>
        <ecNumber evidence="2">3.1.3.46</ecNumber>
    </recommendedName>
</protein>
<evidence type="ECO:0000313" key="8">
    <source>
        <dbReference type="EMBL" id="OAJ38843.1"/>
    </source>
</evidence>
<keyword evidence="3" id="KW-0547">Nucleotide-binding</keyword>
<dbReference type="OrthoDB" id="267323at2759"/>
<dbReference type="FunFam" id="3.40.50.1240:FF:000005">
    <property type="entry name" value="GpmB, Fructose-2,6-bisphosphatase"/>
    <property type="match status" value="1"/>
</dbReference>
<dbReference type="GO" id="GO:0003873">
    <property type="term" value="F:6-phosphofructo-2-kinase activity"/>
    <property type="evidence" value="ECO:0007669"/>
    <property type="project" value="InterPro"/>
</dbReference>
<evidence type="ECO:0000256" key="4">
    <source>
        <dbReference type="ARBA" id="ARBA00022801"/>
    </source>
</evidence>
<dbReference type="GO" id="GO:0006003">
    <property type="term" value="P:fructose 2,6-bisphosphate metabolic process"/>
    <property type="evidence" value="ECO:0007669"/>
    <property type="project" value="InterPro"/>
</dbReference>
<dbReference type="SMART" id="SM00855">
    <property type="entry name" value="PGAM"/>
    <property type="match status" value="1"/>
</dbReference>
<evidence type="ECO:0000259" key="7">
    <source>
        <dbReference type="Pfam" id="PF01591"/>
    </source>
</evidence>
<feature type="region of interest" description="Disordered" evidence="6">
    <location>
        <begin position="184"/>
        <end position="207"/>
    </location>
</feature>
<dbReference type="Pfam" id="PF00300">
    <property type="entry name" value="His_Phos_1"/>
    <property type="match status" value="1"/>
</dbReference>
<dbReference type="PRINTS" id="PR00991">
    <property type="entry name" value="6PFRUCTKNASE"/>
</dbReference>
<dbReference type="EMBL" id="DS022302">
    <property type="protein sequence ID" value="OAJ38843.1"/>
    <property type="molecule type" value="Genomic_DNA"/>
</dbReference>
<feature type="domain" description="6-phosphofructo-2-kinase" evidence="7">
    <location>
        <begin position="74"/>
        <end position="165"/>
    </location>
</feature>
<keyword evidence="5" id="KW-0067">ATP-binding</keyword>
<dbReference type="GO" id="GO:0005524">
    <property type="term" value="F:ATP binding"/>
    <property type="evidence" value="ECO:0007669"/>
    <property type="project" value="UniProtKB-KW"/>
</dbReference>
<gene>
    <name evidence="8" type="ORF">BDEG_22742</name>
</gene>
<evidence type="ECO:0000313" key="9">
    <source>
        <dbReference type="Proteomes" id="UP000077115"/>
    </source>
</evidence>
<reference evidence="8 9" key="1">
    <citation type="submission" date="2006-10" db="EMBL/GenBank/DDBJ databases">
        <title>The Genome Sequence of Batrachochytrium dendrobatidis JEL423.</title>
        <authorList>
            <consortium name="The Broad Institute Genome Sequencing Platform"/>
            <person name="Birren B."/>
            <person name="Lander E."/>
            <person name="Galagan J."/>
            <person name="Cuomo C."/>
            <person name="Devon K."/>
            <person name="Jaffe D."/>
            <person name="Butler J."/>
            <person name="Alvarez P."/>
            <person name="Gnerre S."/>
            <person name="Grabherr M."/>
            <person name="Kleber M."/>
            <person name="Mauceli E."/>
            <person name="Brockman W."/>
            <person name="Young S."/>
            <person name="LaButti K."/>
            <person name="Sykes S."/>
            <person name="DeCaprio D."/>
            <person name="Crawford M."/>
            <person name="Koehrsen M."/>
            <person name="Engels R."/>
            <person name="Montgomery P."/>
            <person name="Pearson M."/>
            <person name="Howarth C."/>
            <person name="Larson L."/>
            <person name="White J."/>
            <person name="O'Leary S."/>
            <person name="Kodira C."/>
            <person name="Zeng Q."/>
            <person name="Yandava C."/>
            <person name="Alvarado L."/>
            <person name="Longcore J."/>
            <person name="James T."/>
        </authorList>
    </citation>
    <scope>NUCLEOTIDE SEQUENCE [LARGE SCALE GENOMIC DNA]</scope>
    <source>
        <strain evidence="8 9">JEL423</strain>
    </source>
</reference>
<accession>A0A177WFP0</accession>
<dbReference type="EC" id="3.1.3.46" evidence="2"/>
<dbReference type="eggNOG" id="KOG0234">
    <property type="taxonomic scope" value="Eukaryota"/>
</dbReference>
<dbReference type="CDD" id="cd07067">
    <property type="entry name" value="HP_PGM_like"/>
    <property type="match status" value="1"/>
</dbReference>
<comment type="similarity">
    <text evidence="1">In the C-terminal section; belongs to the phosphoglycerate mutase family.</text>
</comment>